<proteinExistence type="predicted"/>
<dbReference type="RefSeq" id="WP_281241029.1">
    <property type="nucleotide sequence ID" value="NZ_FNQT01000001.1"/>
</dbReference>
<name>A0A1H3VYF2_9EURY</name>
<dbReference type="Proteomes" id="UP000236755">
    <property type="component" value="Unassembled WGS sequence"/>
</dbReference>
<reference evidence="1 2" key="1">
    <citation type="submission" date="2016-10" db="EMBL/GenBank/DDBJ databases">
        <authorList>
            <person name="de Groot N.N."/>
        </authorList>
    </citation>
    <scope>NUCLEOTIDE SEQUENCE [LARGE SCALE GENOMIC DNA]</scope>
    <source>
        <strain evidence="1 2">CGMCC 1.8712</strain>
    </source>
</reference>
<evidence type="ECO:0000313" key="2">
    <source>
        <dbReference type="Proteomes" id="UP000236755"/>
    </source>
</evidence>
<dbReference type="EMBL" id="FNQT01000001">
    <property type="protein sequence ID" value="SDZ79905.1"/>
    <property type="molecule type" value="Genomic_DNA"/>
</dbReference>
<accession>A0A1H3VYF2</accession>
<dbReference type="AlphaFoldDB" id="A0A1H3VYF2"/>
<dbReference type="STRING" id="555874.SAMN04488065_0401"/>
<sequence>MAEKPTLSTYAEMVDAEFDLSDQDVSREAINQELEELFTE</sequence>
<evidence type="ECO:0000313" key="1">
    <source>
        <dbReference type="EMBL" id="SDZ79905.1"/>
    </source>
</evidence>
<organism evidence="1 2">
    <name type="scientific">Haloplanus vescus</name>
    <dbReference type="NCBI Taxonomy" id="555874"/>
    <lineage>
        <taxon>Archaea</taxon>
        <taxon>Methanobacteriati</taxon>
        <taxon>Methanobacteriota</taxon>
        <taxon>Stenosarchaea group</taxon>
        <taxon>Halobacteria</taxon>
        <taxon>Halobacteriales</taxon>
        <taxon>Haloferacaceae</taxon>
        <taxon>Haloplanus</taxon>
    </lineage>
</organism>
<gene>
    <name evidence="1" type="ORF">SAMN04488065_0401</name>
</gene>
<keyword evidence="2" id="KW-1185">Reference proteome</keyword>
<protein>
    <submittedName>
        <fullName evidence="1">Uncharacterized protein</fullName>
    </submittedName>
</protein>